<reference evidence="2 3" key="1">
    <citation type="submission" date="2020-09" db="EMBL/GenBank/DDBJ databases">
        <title>Complete genomes of bradyrhizobia occurring on native shrubby legumes in Australia.</title>
        <authorList>
            <person name="Lafay B."/>
        </authorList>
    </citation>
    <scope>NUCLEOTIDE SEQUENCE [LARGE SCALE GENOMIC DNA]</scope>
    <source>
        <strain evidence="2 3">BDV5040</strain>
    </source>
</reference>
<dbReference type="InterPro" id="IPR007560">
    <property type="entry name" value="Restrct_endonuc_IV_Mrr"/>
</dbReference>
<keyword evidence="2" id="KW-0255">Endonuclease</keyword>
<dbReference type="GO" id="GO:0009307">
    <property type="term" value="P:DNA restriction-modification system"/>
    <property type="evidence" value="ECO:0007669"/>
    <property type="project" value="InterPro"/>
</dbReference>
<dbReference type="Pfam" id="PF04471">
    <property type="entry name" value="Mrr_cat"/>
    <property type="match status" value="1"/>
</dbReference>
<evidence type="ECO:0000259" key="1">
    <source>
        <dbReference type="Pfam" id="PF04471"/>
    </source>
</evidence>
<protein>
    <submittedName>
        <fullName evidence="2">Restriction endonuclease</fullName>
    </submittedName>
</protein>
<keyword evidence="2" id="KW-0378">Hydrolase</keyword>
<sequence length="336" mass="37847">MLGEERPIWGIHMGRDFNTRPIDESFVAIGWSQVGDLARIARDREAFKAAVAKTYPDIKPGAIPVVAGTLFKFACEMRPGDRVVYPSKIDRKVNLGLLEEGYQHRAEEDLTPNVRRVRWLKQIDRTDFSQSALYEIGSAVTLFQVRSNAEEFVAAFEGKPLKTADVDAELPDGASDNADETTEDFIIKRLKSNLSPYQFEKFVAHLLERMGYRARVTKASGDGGVDIIAHKDELGFEGIVKVQCKQTLATIGEPELSQLYGHVQTGEFALFVCLGTYSGQASHYARNKPNIRLIGRDDLVRMVTDHYEKFEPRYQALLPLKRVYLPSVKISEDVFD</sequence>
<dbReference type="InterPro" id="IPR011856">
    <property type="entry name" value="tRNA_endonuc-like_dom_sf"/>
</dbReference>
<dbReference type="EMBL" id="CP061379">
    <property type="protein sequence ID" value="QPF94038.1"/>
    <property type="molecule type" value="Genomic_DNA"/>
</dbReference>
<evidence type="ECO:0000313" key="2">
    <source>
        <dbReference type="EMBL" id="QPF94038.1"/>
    </source>
</evidence>
<dbReference type="AlphaFoldDB" id="A0A7S9DAJ0"/>
<dbReference type="InterPro" id="IPR052906">
    <property type="entry name" value="Type_IV_Methyl-Rstrct_Enzyme"/>
</dbReference>
<proteinExistence type="predicted"/>
<dbReference type="InterPro" id="IPR011335">
    <property type="entry name" value="Restrct_endonuc-II-like"/>
</dbReference>
<dbReference type="GO" id="GO:0015666">
    <property type="term" value="F:restriction endodeoxyribonuclease activity"/>
    <property type="evidence" value="ECO:0007669"/>
    <property type="project" value="TreeGrafter"/>
</dbReference>
<dbReference type="Proteomes" id="UP000594621">
    <property type="component" value="Chromosome"/>
</dbReference>
<gene>
    <name evidence="2" type="ORF">IC761_12515</name>
</gene>
<dbReference type="RefSeq" id="WP_195803542.1">
    <property type="nucleotide sequence ID" value="NZ_CP061379.1"/>
</dbReference>
<dbReference type="GO" id="GO:0003677">
    <property type="term" value="F:DNA binding"/>
    <property type="evidence" value="ECO:0007669"/>
    <property type="project" value="InterPro"/>
</dbReference>
<dbReference type="PANTHER" id="PTHR30015">
    <property type="entry name" value="MRR RESTRICTION SYSTEM PROTEIN"/>
    <property type="match status" value="1"/>
</dbReference>
<organism evidence="2 3">
    <name type="scientific">Bradyrhizobium commune</name>
    <dbReference type="NCBI Taxonomy" id="83627"/>
    <lineage>
        <taxon>Bacteria</taxon>
        <taxon>Pseudomonadati</taxon>
        <taxon>Pseudomonadota</taxon>
        <taxon>Alphaproteobacteria</taxon>
        <taxon>Hyphomicrobiales</taxon>
        <taxon>Nitrobacteraceae</taxon>
        <taxon>Bradyrhizobium</taxon>
    </lineage>
</organism>
<dbReference type="SUPFAM" id="SSF52980">
    <property type="entry name" value="Restriction endonuclease-like"/>
    <property type="match status" value="1"/>
</dbReference>
<name>A0A7S9DAJ0_9BRAD</name>
<dbReference type="PANTHER" id="PTHR30015:SF7">
    <property type="entry name" value="TYPE IV METHYL-DIRECTED RESTRICTION ENZYME ECOKMRR"/>
    <property type="match status" value="1"/>
</dbReference>
<dbReference type="KEGG" id="bcou:IC761_12515"/>
<feature type="domain" description="Restriction endonuclease type IV Mrr" evidence="1">
    <location>
        <begin position="193"/>
        <end position="303"/>
    </location>
</feature>
<keyword evidence="3" id="KW-1185">Reference proteome</keyword>
<dbReference type="Gene3D" id="3.40.1350.10">
    <property type="match status" value="1"/>
</dbReference>
<evidence type="ECO:0000313" key="3">
    <source>
        <dbReference type="Proteomes" id="UP000594621"/>
    </source>
</evidence>
<keyword evidence="2" id="KW-0540">Nuclease</keyword>
<accession>A0A7S9DAJ0</accession>